<proteinExistence type="predicted"/>
<dbReference type="EMBL" id="QGKV02000649">
    <property type="protein sequence ID" value="KAF3580067.1"/>
    <property type="molecule type" value="Genomic_DNA"/>
</dbReference>
<gene>
    <name evidence="2" type="ORF">DY000_02028836</name>
</gene>
<accession>A0ABQ7DQC2</accession>
<reference evidence="2 3" key="1">
    <citation type="journal article" date="2020" name="BMC Genomics">
        <title>Intraspecific diversification of the crop wild relative Brassica cretica Lam. using demographic model selection.</title>
        <authorList>
            <person name="Kioukis A."/>
            <person name="Michalopoulou V.A."/>
            <person name="Briers L."/>
            <person name="Pirintsos S."/>
            <person name="Studholme D.J."/>
            <person name="Pavlidis P."/>
            <person name="Sarris P.F."/>
        </authorList>
    </citation>
    <scope>NUCLEOTIDE SEQUENCE [LARGE SCALE GENOMIC DNA]</scope>
    <source>
        <strain evidence="3">cv. PFS-1207/04</strain>
    </source>
</reference>
<feature type="chain" id="PRO_5047128913" evidence="1">
    <location>
        <begin position="20"/>
        <end position="120"/>
    </location>
</feature>
<evidence type="ECO:0000313" key="2">
    <source>
        <dbReference type="EMBL" id="KAF3580067.1"/>
    </source>
</evidence>
<name>A0ABQ7DQC2_BRACR</name>
<organism evidence="2 3">
    <name type="scientific">Brassica cretica</name>
    <name type="common">Mustard</name>
    <dbReference type="NCBI Taxonomy" id="69181"/>
    <lineage>
        <taxon>Eukaryota</taxon>
        <taxon>Viridiplantae</taxon>
        <taxon>Streptophyta</taxon>
        <taxon>Embryophyta</taxon>
        <taxon>Tracheophyta</taxon>
        <taxon>Spermatophyta</taxon>
        <taxon>Magnoliopsida</taxon>
        <taxon>eudicotyledons</taxon>
        <taxon>Gunneridae</taxon>
        <taxon>Pentapetalae</taxon>
        <taxon>rosids</taxon>
        <taxon>malvids</taxon>
        <taxon>Brassicales</taxon>
        <taxon>Brassicaceae</taxon>
        <taxon>Brassiceae</taxon>
        <taxon>Brassica</taxon>
    </lineage>
</organism>
<protein>
    <submittedName>
        <fullName evidence="2">Uncharacterized protein</fullName>
    </submittedName>
</protein>
<keyword evidence="3" id="KW-1185">Reference proteome</keyword>
<feature type="signal peptide" evidence="1">
    <location>
        <begin position="1"/>
        <end position="19"/>
    </location>
</feature>
<dbReference type="Proteomes" id="UP000266723">
    <property type="component" value="Unassembled WGS sequence"/>
</dbReference>
<sequence>MAKISILGLTALLVFFSWAVPICDSLEESVIDEDNNGSFFTVSSFRYPKSQVRPYDTRYIRGTVHLDSNTVSLRFQIIIRDLILNSVICCVVDLPPWFSSLNVAMESDVGIVSFLSCSLK</sequence>
<comment type="caution">
    <text evidence="2">The sequence shown here is derived from an EMBL/GenBank/DDBJ whole genome shotgun (WGS) entry which is preliminary data.</text>
</comment>
<evidence type="ECO:0000256" key="1">
    <source>
        <dbReference type="SAM" id="SignalP"/>
    </source>
</evidence>
<keyword evidence="1" id="KW-0732">Signal</keyword>
<evidence type="ECO:0000313" key="3">
    <source>
        <dbReference type="Proteomes" id="UP000266723"/>
    </source>
</evidence>